<dbReference type="RefSeq" id="WP_096815851.1">
    <property type="nucleotide sequence ID" value="NZ_JXKC01000001.1"/>
</dbReference>
<gene>
    <name evidence="1" type="ORF">RU92_GL000535</name>
</gene>
<dbReference type="Proteomes" id="UP000218711">
    <property type="component" value="Unassembled WGS sequence"/>
</dbReference>
<dbReference type="AlphaFoldDB" id="A0A2A5SYA2"/>
<organism evidence="1 2">
    <name type="scientific">Lactococcus cremoris subsp. tructae</name>
    <dbReference type="NCBI Taxonomy" id="542833"/>
    <lineage>
        <taxon>Bacteria</taxon>
        <taxon>Bacillati</taxon>
        <taxon>Bacillota</taxon>
        <taxon>Bacilli</taxon>
        <taxon>Lactobacillales</taxon>
        <taxon>Streptococcaceae</taxon>
        <taxon>Lactococcus</taxon>
    </lineage>
</organism>
<proteinExistence type="predicted"/>
<sequence length="151" mass="18137">MKFTKINLKEAPFSENWNDYTDFKNWHNFIKDNQLYSYLRGLPSRSTLKYYFENGRDVGEYLRNEENRPPFYDHGYMYKTKDRKAFIVYQPYGALDKMDEYRQVIECWATEQGIEAKVYGYDYGWYTSSSYLVIMGLDLSDIKVEKALNAH</sequence>
<dbReference type="EMBL" id="JXKC01000001">
    <property type="protein sequence ID" value="PCS20887.1"/>
    <property type="molecule type" value="Genomic_DNA"/>
</dbReference>
<accession>A0A2A5SYA2</accession>
<name>A0A2A5SYA2_LACLC</name>
<comment type="caution">
    <text evidence="1">The sequence shown here is derived from an EMBL/GenBank/DDBJ whole genome shotgun (WGS) entry which is preliminary data.</text>
</comment>
<evidence type="ECO:0000313" key="2">
    <source>
        <dbReference type="Proteomes" id="UP000218711"/>
    </source>
</evidence>
<protein>
    <submittedName>
        <fullName evidence="1">Oxidoreductase</fullName>
    </submittedName>
</protein>
<evidence type="ECO:0000313" key="1">
    <source>
        <dbReference type="EMBL" id="PCS20887.1"/>
    </source>
</evidence>
<reference evidence="1 2" key="1">
    <citation type="submission" date="2014-12" db="EMBL/GenBank/DDBJ databases">
        <title>Draft genome sequences of 10 type strains of Lactococcus.</title>
        <authorList>
            <person name="Sun Z."/>
            <person name="Zhong Z."/>
            <person name="Liu W."/>
            <person name="Zhang W."/>
            <person name="Zhang H."/>
        </authorList>
    </citation>
    <scope>NUCLEOTIDE SEQUENCE [LARGE SCALE GENOMIC DNA]</scope>
    <source>
        <strain evidence="1 2">DSM 21502</strain>
    </source>
</reference>